<organism evidence="2 3">
    <name type="scientific">Flaviaesturariibacter amylovorans</name>
    <dbReference type="NCBI Taxonomy" id="1084520"/>
    <lineage>
        <taxon>Bacteria</taxon>
        <taxon>Pseudomonadati</taxon>
        <taxon>Bacteroidota</taxon>
        <taxon>Chitinophagia</taxon>
        <taxon>Chitinophagales</taxon>
        <taxon>Chitinophagaceae</taxon>
        <taxon>Flaviaestuariibacter</taxon>
    </lineage>
</organism>
<keyword evidence="1" id="KW-0812">Transmembrane</keyword>
<evidence type="ECO:0000313" key="2">
    <source>
        <dbReference type="EMBL" id="GAA4337486.1"/>
    </source>
</evidence>
<dbReference type="EMBL" id="BAABGY010000009">
    <property type="protein sequence ID" value="GAA4337486.1"/>
    <property type="molecule type" value="Genomic_DNA"/>
</dbReference>
<keyword evidence="1" id="KW-1133">Transmembrane helix</keyword>
<evidence type="ECO:0008006" key="4">
    <source>
        <dbReference type="Google" id="ProtNLM"/>
    </source>
</evidence>
<protein>
    <recommendedName>
        <fullName evidence="4">DUF4190 domain-containing protein</fullName>
    </recommendedName>
</protein>
<dbReference type="Proteomes" id="UP001501725">
    <property type="component" value="Unassembled WGS sequence"/>
</dbReference>
<keyword evidence="1" id="KW-0472">Membrane</keyword>
<proteinExistence type="predicted"/>
<dbReference type="RefSeq" id="WP_345256916.1">
    <property type="nucleotide sequence ID" value="NZ_BAABGY010000009.1"/>
</dbReference>
<sequence length="143" mass="16024">MTAFDFNDLVKQRPSEELLQAVVSPDNYQEAFVAAAEAELGRRGTDLEPYLRQRTHRQRFLDGLRKPEEAGSEPLIAAGFISALLGGPVGILIGYHFRYARQRIAGVEEGYRYRQRTRSLGEVMMVIGSVVFFALLVSRFTGA</sequence>
<evidence type="ECO:0000256" key="1">
    <source>
        <dbReference type="SAM" id="Phobius"/>
    </source>
</evidence>
<evidence type="ECO:0000313" key="3">
    <source>
        <dbReference type="Proteomes" id="UP001501725"/>
    </source>
</evidence>
<name>A0ABP8HD35_9BACT</name>
<accession>A0ABP8HD35</accession>
<keyword evidence="3" id="KW-1185">Reference proteome</keyword>
<feature type="transmembrane region" description="Helical" evidence="1">
    <location>
        <begin position="119"/>
        <end position="140"/>
    </location>
</feature>
<comment type="caution">
    <text evidence="2">The sequence shown here is derived from an EMBL/GenBank/DDBJ whole genome shotgun (WGS) entry which is preliminary data.</text>
</comment>
<gene>
    <name evidence="2" type="ORF">GCM10023184_33360</name>
</gene>
<feature type="transmembrane region" description="Helical" evidence="1">
    <location>
        <begin position="75"/>
        <end position="98"/>
    </location>
</feature>
<reference evidence="3" key="1">
    <citation type="journal article" date="2019" name="Int. J. Syst. Evol. Microbiol.">
        <title>The Global Catalogue of Microorganisms (GCM) 10K type strain sequencing project: providing services to taxonomists for standard genome sequencing and annotation.</title>
        <authorList>
            <consortium name="The Broad Institute Genomics Platform"/>
            <consortium name="The Broad Institute Genome Sequencing Center for Infectious Disease"/>
            <person name="Wu L."/>
            <person name="Ma J."/>
        </authorList>
    </citation>
    <scope>NUCLEOTIDE SEQUENCE [LARGE SCALE GENOMIC DNA]</scope>
    <source>
        <strain evidence="3">JCM 17919</strain>
    </source>
</reference>